<evidence type="ECO:0000256" key="2">
    <source>
        <dbReference type="SAM" id="Phobius"/>
    </source>
</evidence>
<keyword evidence="2" id="KW-1133">Transmembrane helix</keyword>
<keyword evidence="2" id="KW-0812">Transmembrane</keyword>
<evidence type="ECO:0000256" key="1">
    <source>
        <dbReference type="SAM" id="MobiDB-lite"/>
    </source>
</evidence>
<evidence type="ECO:0000313" key="4">
    <source>
        <dbReference type="EMBL" id="TDC05871.1"/>
    </source>
</evidence>
<name>A0A4R4NA33_9ACTN</name>
<feature type="region of interest" description="Disordered" evidence="1">
    <location>
        <begin position="1"/>
        <end position="22"/>
    </location>
</feature>
<dbReference type="AlphaFoldDB" id="A0A4R4NA33"/>
<sequence length="252" mass="26353">MAFRAAHAGPRHRGQLRRRLGTTVSRQTQGAVLLILGATVLSISAFSTTYVNYVKPGFRPLLVGAGAVLAVLGLLSVVAGLVDRPGAHQRGPRVAWLLAVPVFAIVLIAPPALGAFAARHGDGPPALVRTGGYSALTGGEVMELTLGEFIGRAYARSGPSLAGRKVRLIGFAVPAEDGKSWYLTRMRIRCCAADALALEVAVQGAAAPAEDSWVAVTGTWVPWRDGVPDEYVVPALAATAVTAVERPAEPYE</sequence>
<dbReference type="InterPro" id="IPR015402">
    <property type="entry name" value="DUF1980"/>
</dbReference>
<evidence type="ECO:0000313" key="5">
    <source>
        <dbReference type="Proteomes" id="UP000295157"/>
    </source>
</evidence>
<accession>A0A4R4NA33</accession>
<evidence type="ECO:0000259" key="3">
    <source>
        <dbReference type="Pfam" id="PF21537"/>
    </source>
</evidence>
<proteinExistence type="predicted"/>
<feature type="transmembrane region" description="Helical" evidence="2">
    <location>
        <begin position="61"/>
        <end position="82"/>
    </location>
</feature>
<reference evidence="4 5" key="1">
    <citation type="submission" date="2019-02" db="EMBL/GenBank/DDBJ databases">
        <title>Draft genome sequences of novel Actinobacteria.</title>
        <authorList>
            <person name="Sahin N."/>
            <person name="Ay H."/>
            <person name="Saygin H."/>
        </authorList>
    </citation>
    <scope>NUCLEOTIDE SEQUENCE [LARGE SCALE GENOMIC DNA]</scope>
    <source>
        <strain evidence="4 5">KC201</strain>
    </source>
</reference>
<feature type="domain" description="DUF1980" evidence="3">
    <location>
        <begin position="162"/>
        <end position="251"/>
    </location>
</feature>
<dbReference type="EMBL" id="SMJZ01000063">
    <property type="protein sequence ID" value="TDC05871.1"/>
    <property type="molecule type" value="Genomic_DNA"/>
</dbReference>
<dbReference type="NCBIfam" id="TIGR03943">
    <property type="entry name" value="TIGR03943 family putative permease subunit"/>
    <property type="match status" value="1"/>
</dbReference>
<protein>
    <submittedName>
        <fullName evidence="4">TIGR03943 family protein</fullName>
    </submittedName>
</protein>
<feature type="transmembrane region" description="Helical" evidence="2">
    <location>
        <begin position="94"/>
        <end position="118"/>
    </location>
</feature>
<comment type="caution">
    <text evidence="4">The sequence shown here is derived from an EMBL/GenBank/DDBJ whole genome shotgun (WGS) entry which is preliminary data.</text>
</comment>
<dbReference type="InterPro" id="IPR048447">
    <property type="entry name" value="DUF1980_C"/>
</dbReference>
<gene>
    <name evidence="4" type="ORF">E1267_18195</name>
</gene>
<feature type="compositionally biased region" description="Basic residues" evidence="1">
    <location>
        <begin position="9"/>
        <end position="20"/>
    </location>
</feature>
<dbReference type="Proteomes" id="UP000295157">
    <property type="component" value="Unassembled WGS sequence"/>
</dbReference>
<dbReference type="OrthoDB" id="359029at2"/>
<dbReference type="Pfam" id="PF21537">
    <property type="entry name" value="DUF1980_C"/>
    <property type="match status" value="1"/>
</dbReference>
<keyword evidence="2" id="KW-0472">Membrane</keyword>
<keyword evidence="5" id="KW-1185">Reference proteome</keyword>
<organism evidence="4 5">
    <name type="scientific">Nonomuraea longispora</name>
    <dbReference type="NCBI Taxonomy" id="1848320"/>
    <lineage>
        <taxon>Bacteria</taxon>
        <taxon>Bacillati</taxon>
        <taxon>Actinomycetota</taxon>
        <taxon>Actinomycetes</taxon>
        <taxon>Streptosporangiales</taxon>
        <taxon>Streptosporangiaceae</taxon>
        <taxon>Nonomuraea</taxon>
    </lineage>
</organism>